<comment type="caution">
    <text evidence="1">The sequence shown here is derived from an EMBL/GenBank/DDBJ whole genome shotgun (WGS) entry which is preliminary data.</text>
</comment>
<evidence type="ECO:0000313" key="1">
    <source>
        <dbReference type="EMBL" id="KAJ3537556.1"/>
    </source>
</evidence>
<accession>A0ACC1SDN3</accession>
<proteinExistence type="predicted"/>
<organism evidence="1 2">
    <name type="scientific">Fusarium decemcellulare</name>
    <dbReference type="NCBI Taxonomy" id="57161"/>
    <lineage>
        <taxon>Eukaryota</taxon>
        <taxon>Fungi</taxon>
        <taxon>Dikarya</taxon>
        <taxon>Ascomycota</taxon>
        <taxon>Pezizomycotina</taxon>
        <taxon>Sordariomycetes</taxon>
        <taxon>Hypocreomycetidae</taxon>
        <taxon>Hypocreales</taxon>
        <taxon>Nectriaceae</taxon>
        <taxon>Fusarium</taxon>
        <taxon>Fusarium decemcellulare species complex</taxon>
    </lineage>
</organism>
<gene>
    <name evidence="1" type="ORF">NM208_g6263</name>
</gene>
<protein>
    <submittedName>
        <fullName evidence="1">Uncharacterized protein</fullName>
    </submittedName>
</protein>
<reference evidence="1" key="1">
    <citation type="submission" date="2022-08" db="EMBL/GenBank/DDBJ databases">
        <title>Genome Sequence of Fusarium decemcellulare.</title>
        <authorList>
            <person name="Buettner E."/>
        </authorList>
    </citation>
    <scope>NUCLEOTIDE SEQUENCE</scope>
    <source>
        <strain evidence="1">Babe19</strain>
    </source>
</reference>
<keyword evidence="2" id="KW-1185">Reference proteome</keyword>
<sequence length="298" mass="34393">MLVLQYLLGVNMTRVRRAYKRLGKPSLETPGDKVHTYLPRITISTTHTLSNHEFFKDAINLEIRTPDEDIRKYVEDTIKSPQWTRLITGNPELRHAIVNETVRKSNDMFLYTRLILEWITSKHALSVSTVKQHLLSQPSLYGVYQRMLERLVHQSQYDTKVAFEVLTWLSFSQRPLSTNELQAALAIQAGDCDLDKDKQMPIESLITVCMGLATLDSGTNRVLLLHQSLQLFLQEQLPQQPDRLVDNPHTLIAKKCLSYLNLKPFFSEKIPRVIGELDERLRQYPLLRYAAALGPSRR</sequence>
<dbReference type="Proteomes" id="UP001148629">
    <property type="component" value="Unassembled WGS sequence"/>
</dbReference>
<evidence type="ECO:0000313" key="2">
    <source>
        <dbReference type="Proteomes" id="UP001148629"/>
    </source>
</evidence>
<dbReference type="EMBL" id="JANRMS010000572">
    <property type="protein sequence ID" value="KAJ3537556.1"/>
    <property type="molecule type" value="Genomic_DNA"/>
</dbReference>
<name>A0ACC1SDN3_9HYPO</name>